<reference evidence="2 3" key="1">
    <citation type="journal article" date="2012" name="Genome Biol.">
        <title>Genome and low-iron response of an oceanic diatom adapted to chronic iron limitation.</title>
        <authorList>
            <person name="Lommer M."/>
            <person name="Specht M."/>
            <person name="Roy A.S."/>
            <person name="Kraemer L."/>
            <person name="Andreson R."/>
            <person name="Gutowska M.A."/>
            <person name="Wolf J."/>
            <person name="Bergner S.V."/>
            <person name="Schilhabel M.B."/>
            <person name="Klostermeier U.C."/>
            <person name="Beiko R.G."/>
            <person name="Rosenstiel P."/>
            <person name="Hippler M."/>
            <person name="Laroche J."/>
        </authorList>
    </citation>
    <scope>NUCLEOTIDE SEQUENCE [LARGE SCALE GENOMIC DNA]</scope>
    <source>
        <strain evidence="2 3">CCMP1005</strain>
    </source>
</reference>
<dbReference type="Proteomes" id="UP000266841">
    <property type="component" value="Unassembled WGS sequence"/>
</dbReference>
<protein>
    <submittedName>
        <fullName evidence="2">Uncharacterized protein</fullName>
    </submittedName>
</protein>
<evidence type="ECO:0000313" key="3">
    <source>
        <dbReference type="Proteomes" id="UP000266841"/>
    </source>
</evidence>
<accession>K0SAU8</accession>
<name>K0SAU8_THAOC</name>
<sequence length="136" mass="15076">KKSCFASGLENPWKSRPGTDSTGIHSGTKKATYAGRKESCPFILLDHGDKTGDKVTKVTKRPAWMDWSGVARGEGEKRDTPTGRATDGHNSHEHRATTRTTVTNTVRFSKAYIKAVRFQNSVRGMFSPYKSYASSY</sequence>
<organism evidence="2 3">
    <name type="scientific">Thalassiosira oceanica</name>
    <name type="common">Marine diatom</name>
    <dbReference type="NCBI Taxonomy" id="159749"/>
    <lineage>
        <taxon>Eukaryota</taxon>
        <taxon>Sar</taxon>
        <taxon>Stramenopiles</taxon>
        <taxon>Ochrophyta</taxon>
        <taxon>Bacillariophyta</taxon>
        <taxon>Coscinodiscophyceae</taxon>
        <taxon>Thalassiosirophycidae</taxon>
        <taxon>Thalassiosirales</taxon>
        <taxon>Thalassiosiraceae</taxon>
        <taxon>Thalassiosira</taxon>
    </lineage>
</organism>
<keyword evidence="3" id="KW-1185">Reference proteome</keyword>
<feature type="region of interest" description="Disordered" evidence="1">
    <location>
        <begin position="66"/>
        <end position="97"/>
    </location>
</feature>
<feature type="region of interest" description="Disordered" evidence="1">
    <location>
        <begin position="1"/>
        <end position="31"/>
    </location>
</feature>
<feature type="compositionally biased region" description="Basic and acidic residues" evidence="1">
    <location>
        <begin position="73"/>
        <end position="96"/>
    </location>
</feature>
<evidence type="ECO:0000256" key="1">
    <source>
        <dbReference type="SAM" id="MobiDB-lite"/>
    </source>
</evidence>
<feature type="non-terminal residue" evidence="2">
    <location>
        <position position="1"/>
    </location>
</feature>
<dbReference type="AlphaFoldDB" id="K0SAU8"/>
<proteinExistence type="predicted"/>
<gene>
    <name evidence="2" type="ORF">THAOC_21819</name>
</gene>
<evidence type="ECO:0000313" key="2">
    <source>
        <dbReference type="EMBL" id="EJK58081.1"/>
    </source>
</evidence>
<dbReference type="EMBL" id="AGNL01026223">
    <property type="protein sequence ID" value="EJK58081.1"/>
    <property type="molecule type" value="Genomic_DNA"/>
</dbReference>
<comment type="caution">
    <text evidence="2">The sequence shown here is derived from an EMBL/GenBank/DDBJ whole genome shotgun (WGS) entry which is preliminary data.</text>
</comment>